<dbReference type="EMBL" id="FXYE01000002">
    <property type="protein sequence ID" value="SMX46460.1"/>
    <property type="molecule type" value="Genomic_DNA"/>
</dbReference>
<dbReference type="PANTHER" id="PTHR32309:SF31">
    <property type="entry name" value="CAPSULAR EXOPOLYSACCHARIDE FAMILY"/>
    <property type="match status" value="1"/>
</dbReference>
<gene>
    <name evidence="3" type="ORF">COL8621_03124</name>
</gene>
<protein>
    <submittedName>
        <fullName evidence="3">Cryptic autophosphorylating protein tyrosine kinase Etk</fullName>
    </submittedName>
</protein>
<keyword evidence="2" id="KW-1133">Transmembrane helix</keyword>
<dbReference type="GO" id="GO:0016301">
    <property type="term" value="F:kinase activity"/>
    <property type="evidence" value="ECO:0007669"/>
    <property type="project" value="UniProtKB-KW"/>
</dbReference>
<keyword evidence="2" id="KW-0812">Transmembrane</keyword>
<dbReference type="Proteomes" id="UP000202922">
    <property type="component" value="Unassembled WGS sequence"/>
</dbReference>
<dbReference type="OrthoDB" id="8114194at2"/>
<reference evidence="4" key="1">
    <citation type="submission" date="2017-05" db="EMBL/GenBank/DDBJ databases">
        <authorList>
            <person name="Rodrigo-Torres L."/>
            <person name="Arahal R. D."/>
            <person name="Lucena T."/>
        </authorList>
    </citation>
    <scope>NUCLEOTIDE SEQUENCE [LARGE SCALE GENOMIC DNA]</scope>
    <source>
        <strain evidence="4">CECT 8621</strain>
    </source>
</reference>
<keyword evidence="3" id="KW-0418">Kinase</keyword>
<evidence type="ECO:0000313" key="4">
    <source>
        <dbReference type="Proteomes" id="UP000202922"/>
    </source>
</evidence>
<keyword evidence="3" id="KW-0808">Transferase</keyword>
<sequence>MNSDIKYYLTVFWRRMPLFLAVFLSISAVAMTLAIMLPTVYTSRAKLLVESAQIPDELASSTVQVNASEQLEIIQQRLMTRTTLIEIARDLNVFEELGQMNPDQIVEQMRIKTHIKSTSGRDRATLLELAFDGRTPQISAGVVNEYVTRVLDENVRLRTSKAEDTLDFFEQEVERLGSELDLQSSRILEFQNANADALPDSLDYRLSRQTLVQERIAQIGRDVITLDDQRRRLIQVFEATGQLQSESQTQLTPEQKQLNELRDQLAAALAIYSEENPNVKVLRARVNQMEEVVRAQTVIGNTAEAEVSLLDLQLAEIDSRKAALEEQATLLEGELEKLDDSIRRTPSNSIVLDGLKRDYDNVQLQYNAAVERLSKAATGERIELLSKGQRIAIIEQATAPTVPTSPNRPLIAAGGTFGGLTVALGLILLLEMLNKSVRRPADLSKALNITPLATIPYIRTKGERLRRRSFILVALMLLAAGIPVALYLVHSFYLPIDLILTRLMERVGL</sequence>
<evidence type="ECO:0000256" key="2">
    <source>
        <dbReference type="SAM" id="Phobius"/>
    </source>
</evidence>
<evidence type="ECO:0000313" key="3">
    <source>
        <dbReference type="EMBL" id="SMX46460.1"/>
    </source>
</evidence>
<evidence type="ECO:0000256" key="1">
    <source>
        <dbReference type="SAM" id="Coils"/>
    </source>
</evidence>
<feature type="transmembrane region" description="Helical" evidence="2">
    <location>
        <begin position="410"/>
        <end position="430"/>
    </location>
</feature>
<dbReference type="RefSeq" id="WP_093968173.1">
    <property type="nucleotide sequence ID" value="NZ_FXYE01000002.1"/>
</dbReference>
<organism evidence="3 4">
    <name type="scientific">Actibacterium lipolyticum</name>
    <dbReference type="NCBI Taxonomy" id="1524263"/>
    <lineage>
        <taxon>Bacteria</taxon>
        <taxon>Pseudomonadati</taxon>
        <taxon>Pseudomonadota</taxon>
        <taxon>Alphaproteobacteria</taxon>
        <taxon>Rhodobacterales</taxon>
        <taxon>Roseobacteraceae</taxon>
        <taxon>Actibacterium</taxon>
    </lineage>
</organism>
<dbReference type="InterPro" id="IPR050445">
    <property type="entry name" value="Bact_polysacc_biosynth/exp"/>
</dbReference>
<keyword evidence="1" id="KW-0175">Coiled coil</keyword>
<dbReference type="AlphaFoldDB" id="A0A238KUZ5"/>
<proteinExistence type="predicted"/>
<keyword evidence="2" id="KW-0472">Membrane</keyword>
<accession>A0A238KUZ5</accession>
<feature type="coiled-coil region" evidence="1">
    <location>
        <begin position="307"/>
        <end position="372"/>
    </location>
</feature>
<dbReference type="PANTHER" id="PTHR32309">
    <property type="entry name" value="TYROSINE-PROTEIN KINASE"/>
    <property type="match status" value="1"/>
</dbReference>
<feature type="transmembrane region" description="Helical" evidence="2">
    <location>
        <begin position="469"/>
        <end position="494"/>
    </location>
</feature>
<name>A0A238KUZ5_9RHOB</name>
<keyword evidence="4" id="KW-1185">Reference proteome</keyword>